<evidence type="ECO:0000259" key="7">
    <source>
        <dbReference type="Pfam" id="PF17392"/>
    </source>
</evidence>
<name>A0ABS5F013_9PROT</name>
<dbReference type="InterPro" id="IPR038364">
    <property type="entry name" value="Urocanase_central_sf"/>
</dbReference>
<evidence type="ECO:0000256" key="1">
    <source>
        <dbReference type="ARBA" id="ARBA00001911"/>
    </source>
</evidence>
<dbReference type="Pfam" id="PF17391">
    <property type="entry name" value="Urocanase_N"/>
    <property type="match status" value="1"/>
</dbReference>
<gene>
    <name evidence="8" type="ORF">GXW71_16055</name>
</gene>
<proteinExistence type="predicted"/>
<dbReference type="EMBL" id="JAAGBB010000018">
    <property type="protein sequence ID" value="MBR0665872.1"/>
    <property type="molecule type" value="Genomic_DNA"/>
</dbReference>
<dbReference type="PIRSF" id="PIRSF001423">
    <property type="entry name" value="Urocanate_hydrat"/>
    <property type="match status" value="1"/>
</dbReference>
<evidence type="ECO:0000256" key="3">
    <source>
        <dbReference type="ARBA" id="ARBA00023239"/>
    </source>
</evidence>
<dbReference type="InterPro" id="IPR035085">
    <property type="entry name" value="Urocanase_Rossmann-like"/>
</dbReference>
<feature type="domain" description="Urocanase C-terminal" evidence="7">
    <location>
        <begin position="343"/>
        <end position="531"/>
    </location>
</feature>
<evidence type="ECO:0000313" key="9">
    <source>
        <dbReference type="Proteomes" id="UP001196870"/>
    </source>
</evidence>
<dbReference type="GO" id="GO:0016153">
    <property type="term" value="F:urocanate hydratase activity"/>
    <property type="evidence" value="ECO:0007669"/>
    <property type="project" value="UniProtKB-EC"/>
</dbReference>
<evidence type="ECO:0000313" key="8">
    <source>
        <dbReference type="EMBL" id="MBR0665872.1"/>
    </source>
</evidence>
<protein>
    <recommendedName>
        <fullName evidence="4">Urocanate hydratase</fullName>
        <ecNumber evidence="4">4.2.1.49</ecNumber>
    </recommendedName>
</protein>
<dbReference type="InterPro" id="IPR035400">
    <property type="entry name" value="Urocanase_N"/>
</dbReference>
<keyword evidence="2" id="KW-0520">NAD</keyword>
<evidence type="ECO:0000259" key="6">
    <source>
        <dbReference type="Pfam" id="PF17391"/>
    </source>
</evidence>
<dbReference type="EC" id="4.2.1.49" evidence="4"/>
<feature type="domain" description="Urocanase Rossmann-like" evidence="5">
    <location>
        <begin position="133"/>
        <end position="338"/>
    </location>
</feature>
<dbReference type="NCBIfam" id="TIGR01228">
    <property type="entry name" value="hutU"/>
    <property type="match status" value="1"/>
</dbReference>
<dbReference type="Gene3D" id="3.40.50.10730">
    <property type="entry name" value="Urocanase like domains"/>
    <property type="match status" value="1"/>
</dbReference>
<comment type="cofactor">
    <cofactor evidence="1">
        <name>NAD(+)</name>
        <dbReference type="ChEBI" id="CHEBI:57540"/>
    </cofactor>
</comment>
<dbReference type="Gene3D" id="3.40.1770.10">
    <property type="entry name" value="Urocanase superfamily"/>
    <property type="match status" value="1"/>
</dbReference>
<dbReference type="InterPro" id="IPR035401">
    <property type="entry name" value="Urocanase_C"/>
</dbReference>
<dbReference type="InterPro" id="IPR036190">
    <property type="entry name" value="Urocanase_sf"/>
</dbReference>
<dbReference type="InterPro" id="IPR023637">
    <property type="entry name" value="Urocanase-like"/>
</dbReference>
<feature type="domain" description="Urocanase N-terminal" evidence="6">
    <location>
        <begin position="7"/>
        <end position="129"/>
    </location>
</feature>
<evidence type="ECO:0000256" key="4">
    <source>
        <dbReference type="NCBIfam" id="TIGR01228"/>
    </source>
</evidence>
<accession>A0ABS5F013</accession>
<dbReference type="SUPFAM" id="SSF111326">
    <property type="entry name" value="Urocanase"/>
    <property type="match status" value="1"/>
</dbReference>
<dbReference type="Pfam" id="PF17392">
    <property type="entry name" value="Urocanase_C"/>
    <property type="match status" value="1"/>
</dbReference>
<reference evidence="9" key="1">
    <citation type="journal article" date="2021" name="Syst. Appl. Microbiol.">
        <title>Roseomonas hellenica sp. nov., isolated from roots of wild-growing Alkanna tinctoria.</title>
        <authorList>
            <person name="Rat A."/>
            <person name="Naranjo H.D."/>
            <person name="Lebbe L."/>
            <person name="Cnockaert M."/>
            <person name="Krigas N."/>
            <person name="Grigoriadou K."/>
            <person name="Maloupa E."/>
            <person name="Willems A."/>
        </authorList>
    </citation>
    <scope>NUCLEOTIDE SEQUENCE [LARGE SCALE GENOMIC DNA]</scope>
    <source>
        <strain evidence="9">LMG 31523</strain>
    </source>
</reference>
<evidence type="ECO:0000256" key="2">
    <source>
        <dbReference type="ARBA" id="ARBA00023027"/>
    </source>
</evidence>
<dbReference type="PANTHER" id="PTHR12216">
    <property type="entry name" value="UROCANATE HYDRATASE"/>
    <property type="match status" value="1"/>
</dbReference>
<keyword evidence="3 8" id="KW-0456">Lyase</keyword>
<keyword evidence="9" id="KW-1185">Reference proteome</keyword>
<evidence type="ECO:0000259" key="5">
    <source>
        <dbReference type="Pfam" id="PF01175"/>
    </source>
</evidence>
<dbReference type="NCBIfam" id="NF003820">
    <property type="entry name" value="PRK05414.1"/>
    <property type="match status" value="1"/>
</dbReference>
<dbReference type="Pfam" id="PF01175">
    <property type="entry name" value="Urocanase"/>
    <property type="match status" value="1"/>
</dbReference>
<dbReference type="PANTHER" id="PTHR12216:SF4">
    <property type="entry name" value="UROCANATE HYDRATASE"/>
    <property type="match status" value="1"/>
</dbReference>
<comment type="caution">
    <text evidence="8">The sequence shown here is derived from an EMBL/GenBank/DDBJ whole genome shotgun (WGS) entry which is preliminary data.</text>
</comment>
<sequence>MVMARNIKAQRGNLLRCKGWRQESILRMLENNLENGEDPENLIIYTGARAARSWADYDRIVGALQALEADETLICQSGRAVAKFRSHVRAPRVVMANGNVLGRWGTPDQFHELEQKGLTVTPGMTAAAWQYIGSQGILQGTYQSFMGAGQQFFGGDLRGRLILTAGCGGMGGAQPLAGKLAGAAILVVEPSRARIERRIASGYCDRITEDLEEALRWVLDAKASRSALSVGLVGNAAVVHPLLLERGIFPDIVTDQVNTDPYRGYIPAGMTPEEAAALAQSDQAERKRRAEASLIVHARAMLEFRRRGAIVFEYGNGLRLRTADLGETEMLSMESFVTMFIRPLFCDGYGPFRWLAISGDPQDIAEIDGIVEETFSHNHSINHWIPLAREHVHFTGLPARIGWLGHGERSLLATKVNEAVAQGRTKGPIAFTRDHLDAGSVANPFRESEKMQDGSEAISDWPILNALLACANGADLVAVHSRGGYSNQSAGQTTIADGDPLSAERLRAVLDGDTGIGIMRHAEAGYERALTNKANFGLGFA</sequence>
<organism evidence="8 9">
    <name type="scientific">Plastoroseomonas hellenica</name>
    <dbReference type="NCBI Taxonomy" id="2687306"/>
    <lineage>
        <taxon>Bacteria</taxon>
        <taxon>Pseudomonadati</taxon>
        <taxon>Pseudomonadota</taxon>
        <taxon>Alphaproteobacteria</taxon>
        <taxon>Acetobacterales</taxon>
        <taxon>Acetobacteraceae</taxon>
        <taxon>Plastoroseomonas</taxon>
    </lineage>
</organism>
<dbReference type="Proteomes" id="UP001196870">
    <property type="component" value="Unassembled WGS sequence"/>
</dbReference>